<feature type="binding site" evidence="5">
    <location>
        <position position="104"/>
    </location>
    <ligand>
        <name>Mg(2+)</name>
        <dbReference type="ChEBI" id="CHEBI:18420"/>
    </ligand>
</feature>
<evidence type="ECO:0000313" key="8">
    <source>
        <dbReference type="Proteomes" id="UP000321201"/>
    </source>
</evidence>
<dbReference type="InterPro" id="IPR002716">
    <property type="entry name" value="PIN_dom"/>
</dbReference>
<evidence type="ECO:0000256" key="3">
    <source>
        <dbReference type="ARBA" id="ARBA00022723"/>
    </source>
</evidence>
<dbReference type="InterPro" id="IPR052106">
    <property type="entry name" value="PINc/VapC_TA"/>
</dbReference>
<evidence type="ECO:0000256" key="4">
    <source>
        <dbReference type="ARBA" id="ARBA00022801"/>
    </source>
</evidence>
<name>A0A5C7EX17_9PROT</name>
<reference evidence="7 8" key="1">
    <citation type="submission" date="2019-08" db="EMBL/GenBank/DDBJ databases">
        <title>Pelomicrobium methylotrophicum gen. nov., sp. nov. a moderately thermophilic, facultatively anaerobic, lithoautotrophic and methylotrophic bacterium isolated from a terrestrial mud volcano.</title>
        <authorList>
            <person name="Slobodkina G.B."/>
            <person name="Merkel A.Y."/>
            <person name="Slobodkin A.I."/>
        </authorList>
    </citation>
    <scope>NUCLEOTIDE SEQUENCE [LARGE SCALE GENOMIC DNA]</scope>
    <source>
        <strain evidence="7 8">SM250</strain>
    </source>
</reference>
<dbReference type="InterPro" id="IPR022907">
    <property type="entry name" value="VapC_family"/>
</dbReference>
<dbReference type="HAMAP" id="MF_00265">
    <property type="entry name" value="VapC_Nob1"/>
    <property type="match status" value="1"/>
</dbReference>
<dbReference type="Pfam" id="PF01850">
    <property type="entry name" value="PIN"/>
    <property type="match status" value="1"/>
</dbReference>
<dbReference type="GO" id="GO:0016787">
    <property type="term" value="F:hydrolase activity"/>
    <property type="evidence" value="ECO:0007669"/>
    <property type="project" value="UniProtKB-KW"/>
</dbReference>
<evidence type="ECO:0000259" key="6">
    <source>
        <dbReference type="Pfam" id="PF01850"/>
    </source>
</evidence>
<feature type="domain" description="PIN" evidence="6">
    <location>
        <begin position="6"/>
        <end position="123"/>
    </location>
</feature>
<dbReference type="OrthoDB" id="9792015at2"/>
<evidence type="ECO:0000256" key="5">
    <source>
        <dbReference type="HAMAP-Rule" id="MF_00265"/>
    </source>
</evidence>
<keyword evidence="3 5" id="KW-0479">Metal-binding</keyword>
<dbReference type="Gene3D" id="3.40.50.1010">
    <property type="entry name" value="5'-nuclease"/>
    <property type="match status" value="1"/>
</dbReference>
<proteinExistence type="inferred from homology"/>
<keyword evidence="1 5" id="KW-1277">Toxin-antitoxin system</keyword>
<dbReference type="PANTHER" id="PTHR38826:SF5">
    <property type="entry name" value="RIBONUCLEASE VAPC13"/>
    <property type="match status" value="1"/>
</dbReference>
<comment type="function">
    <text evidence="5">Toxic component of a toxin-antitoxin (TA) system. An RNase.</text>
</comment>
<gene>
    <name evidence="5" type="primary">vapC</name>
    <name evidence="7" type="ORF">FR698_04525</name>
</gene>
<keyword evidence="5" id="KW-0460">Magnesium</keyword>
<comment type="similarity">
    <text evidence="5">Belongs to the PINc/VapC protein family.</text>
</comment>
<protein>
    <recommendedName>
        <fullName evidence="5">Ribonuclease VapC</fullName>
        <shortName evidence="5">RNase VapC</shortName>
        <ecNumber evidence="5">3.1.-.-</ecNumber>
    </recommendedName>
    <alternativeName>
        <fullName evidence="5">Toxin VapC</fullName>
    </alternativeName>
</protein>
<dbReference type="CDD" id="cd18692">
    <property type="entry name" value="PIN_VapC-like"/>
    <property type="match status" value="1"/>
</dbReference>
<dbReference type="GO" id="GO:0004540">
    <property type="term" value="F:RNA nuclease activity"/>
    <property type="evidence" value="ECO:0007669"/>
    <property type="project" value="InterPro"/>
</dbReference>
<dbReference type="Proteomes" id="UP000321201">
    <property type="component" value="Unassembled WGS sequence"/>
</dbReference>
<dbReference type="EMBL" id="VPFL01000004">
    <property type="protein sequence ID" value="TXF12900.1"/>
    <property type="molecule type" value="Genomic_DNA"/>
</dbReference>
<comment type="cofactor">
    <cofactor evidence="5">
        <name>Mg(2+)</name>
        <dbReference type="ChEBI" id="CHEBI:18420"/>
    </cofactor>
</comment>
<dbReference type="EC" id="3.1.-.-" evidence="5"/>
<evidence type="ECO:0000313" key="7">
    <source>
        <dbReference type="EMBL" id="TXF12900.1"/>
    </source>
</evidence>
<dbReference type="GO" id="GO:0090729">
    <property type="term" value="F:toxin activity"/>
    <property type="evidence" value="ECO:0007669"/>
    <property type="project" value="UniProtKB-KW"/>
</dbReference>
<dbReference type="AlphaFoldDB" id="A0A5C7EX17"/>
<keyword evidence="4 5" id="KW-0378">Hydrolase</keyword>
<keyword evidence="8" id="KW-1185">Reference proteome</keyword>
<evidence type="ECO:0000256" key="1">
    <source>
        <dbReference type="ARBA" id="ARBA00022649"/>
    </source>
</evidence>
<sequence>MSVESFLDTNVFVYQLERSDARKADIAERLIAEGIAQGSACISYQVVQELLNIVLRKARVKLAPDDARRYLQAVLAPLYQVQPSLRLYHAALDLHARYRFGFYDSLIVAAALEAGCKRLYSEDLQDGQNIDGLTIVNPFARRSPGLREAKSRRKP</sequence>
<keyword evidence="5" id="KW-0800">Toxin</keyword>
<dbReference type="SUPFAM" id="SSF88723">
    <property type="entry name" value="PIN domain-like"/>
    <property type="match status" value="1"/>
</dbReference>
<dbReference type="RefSeq" id="WP_147798982.1">
    <property type="nucleotide sequence ID" value="NZ_VPFL01000004.1"/>
</dbReference>
<evidence type="ECO:0000256" key="2">
    <source>
        <dbReference type="ARBA" id="ARBA00022722"/>
    </source>
</evidence>
<organism evidence="7 8">
    <name type="scientific">Pelomicrobium methylotrophicum</name>
    <dbReference type="NCBI Taxonomy" id="2602750"/>
    <lineage>
        <taxon>Bacteria</taxon>
        <taxon>Pseudomonadati</taxon>
        <taxon>Pseudomonadota</taxon>
        <taxon>Hydrogenophilia</taxon>
        <taxon>Hydrogenophilia incertae sedis</taxon>
        <taxon>Pelomicrobium</taxon>
    </lineage>
</organism>
<dbReference type="PANTHER" id="PTHR38826">
    <property type="entry name" value="RIBONUCLEASE VAPC13"/>
    <property type="match status" value="1"/>
</dbReference>
<feature type="binding site" evidence="5">
    <location>
        <position position="8"/>
    </location>
    <ligand>
        <name>Mg(2+)</name>
        <dbReference type="ChEBI" id="CHEBI:18420"/>
    </ligand>
</feature>
<dbReference type="InParanoid" id="A0A5C7EX17"/>
<comment type="caution">
    <text evidence="7">The sequence shown here is derived from an EMBL/GenBank/DDBJ whole genome shotgun (WGS) entry which is preliminary data.</text>
</comment>
<keyword evidence="2 5" id="KW-0540">Nuclease</keyword>
<dbReference type="GO" id="GO:0000287">
    <property type="term" value="F:magnesium ion binding"/>
    <property type="evidence" value="ECO:0007669"/>
    <property type="project" value="UniProtKB-UniRule"/>
</dbReference>
<accession>A0A5C7EX17</accession>
<dbReference type="InterPro" id="IPR029060">
    <property type="entry name" value="PIN-like_dom_sf"/>
</dbReference>